<dbReference type="Gene3D" id="3.30.70.100">
    <property type="match status" value="1"/>
</dbReference>
<dbReference type="SUPFAM" id="SSF54909">
    <property type="entry name" value="Dimeric alpha+beta barrel"/>
    <property type="match status" value="1"/>
</dbReference>
<comment type="caution">
    <text evidence="1">The sequence shown here is derived from an EMBL/GenBank/DDBJ whole genome shotgun (WGS) entry which is preliminary data.</text>
</comment>
<evidence type="ECO:0000313" key="2">
    <source>
        <dbReference type="Proteomes" id="UP000298285"/>
    </source>
</evidence>
<dbReference type="InterPro" id="IPR008000">
    <property type="entry name" value="Rham/fucose_mutarotase"/>
</dbReference>
<dbReference type="OrthoDB" id="1430580at2"/>
<sequence>MEKKEFGYTSKRYDFPTKRYYQTLDLKNDANLIEMYRQRHQKGFYWDEVGAGIREIGVLEMEIFIYNQHLVMVVETALDFDWEKSFEKLSEMPIQIKWEEYMAIFQDADSKASSSEKWQRMERIFQLP</sequence>
<organism evidence="1 2">
    <name type="scientific">Dysgonomonas mossii</name>
    <dbReference type="NCBI Taxonomy" id="163665"/>
    <lineage>
        <taxon>Bacteria</taxon>
        <taxon>Pseudomonadati</taxon>
        <taxon>Bacteroidota</taxon>
        <taxon>Bacteroidia</taxon>
        <taxon>Bacteroidales</taxon>
        <taxon>Dysgonomonadaceae</taxon>
        <taxon>Dysgonomonas</taxon>
    </lineage>
</organism>
<protein>
    <submittedName>
        <fullName evidence="1">L-rhamnose mutarotase</fullName>
    </submittedName>
</protein>
<dbReference type="InterPro" id="IPR011008">
    <property type="entry name" value="Dimeric_a/b-barrel"/>
</dbReference>
<evidence type="ECO:0000313" key="1">
    <source>
        <dbReference type="EMBL" id="TFU91188.1"/>
    </source>
</evidence>
<dbReference type="PANTHER" id="PTHR43239">
    <property type="entry name" value="UPF0734 PROTEIN DDB_G0273871/DDB_G0273177"/>
    <property type="match status" value="1"/>
</dbReference>
<reference evidence="1 2" key="1">
    <citation type="submission" date="2019-03" db="EMBL/GenBank/DDBJ databases">
        <title>Diversity of the mouse oral microbiome.</title>
        <authorList>
            <person name="Joseph S."/>
            <person name="Aduse-Opoku J."/>
            <person name="Curtis M."/>
            <person name="Wade W."/>
            <person name="Hashim A."/>
        </authorList>
    </citation>
    <scope>NUCLEOTIDE SEQUENCE [LARGE SCALE GENOMIC DNA]</scope>
    <source>
        <strain evidence="1 2">P11</strain>
    </source>
</reference>
<dbReference type="PANTHER" id="PTHR43239:SF1">
    <property type="entry name" value="UPF0734 PROTEIN DDB_G0273871_DDB_G0273177"/>
    <property type="match status" value="1"/>
</dbReference>
<dbReference type="RefSeq" id="WP_135104203.1">
    <property type="nucleotide sequence ID" value="NZ_JADGKW010000001.1"/>
</dbReference>
<dbReference type="Proteomes" id="UP000298285">
    <property type="component" value="Unassembled WGS sequence"/>
</dbReference>
<dbReference type="EMBL" id="SPPK01000001">
    <property type="protein sequence ID" value="TFU91188.1"/>
    <property type="molecule type" value="Genomic_DNA"/>
</dbReference>
<name>A0A4Y9IT97_9BACT</name>
<proteinExistence type="predicted"/>
<dbReference type="InterPro" id="IPR052996">
    <property type="entry name" value="Carb_Metab_Mutarotase"/>
</dbReference>
<gene>
    <name evidence="1" type="ORF">E4T88_04170</name>
</gene>
<accession>A0A4Y9IT97</accession>
<dbReference type="AlphaFoldDB" id="A0A4Y9IT97"/>
<dbReference type="GO" id="GO:0016857">
    <property type="term" value="F:racemase and epimerase activity, acting on carbohydrates and derivatives"/>
    <property type="evidence" value="ECO:0007669"/>
    <property type="project" value="InterPro"/>
</dbReference>
<dbReference type="Pfam" id="PF05336">
    <property type="entry name" value="rhaM"/>
    <property type="match status" value="1"/>
</dbReference>